<dbReference type="AlphaFoldDB" id="A0A0E0F3S8"/>
<reference evidence="2" key="2">
    <citation type="submission" date="2018-05" db="EMBL/GenBank/DDBJ databases">
        <title>OmerRS3 (Oryza meridionalis Reference Sequence Version 3).</title>
        <authorList>
            <person name="Zhang J."/>
            <person name="Kudrna D."/>
            <person name="Lee S."/>
            <person name="Talag J."/>
            <person name="Welchert J."/>
            <person name="Wing R.A."/>
        </authorList>
    </citation>
    <scope>NUCLEOTIDE SEQUENCE [LARGE SCALE GENOMIC DNA]</scope>
    <source>
        <strain evidence="2">cv. OR44</strain>
    </source>
</reference>
<organism evidence="2">
    <name type="scientific">Oryza meridionalis</name>
    <dbReference type="NCBI Taxonomy" id="40149"/>
    <lineage>
        <taxon>Eukaryota</taxon>
        <taxon>Viridiplantae</taxon>
        <taxon>Streptophyta</taxon>
        <taxon>Embryophyta</taxon>
        <taxon>Tracheophyta</taxon>
        <taxon>Spermatophyta</taxon>
        <taxon>Magnoliopsida</taxon>
        <taxon>Liliopsida</taxon>
        <taxon>Poales</taxon>
        <taxon>Poaceae</taxon>
        <taxon>BOP clade</taxon>
        <taxon>Oryzoideae</taxon>
        <taxon>Oryzeae</taxon>
        <taxon>Oryzinae</taxon>
        <taxon>Oryza</taxon>
    </lineage>
</organism>
<evidence type="ECO:0000313" key="3">
    <source>
        <dbReference type="Proteomes" id="UP000008021"/>
    </source>
</evidence>
<dbReference type="Proteomes" id="UP000008021">
    <property type="component" value="Chromosome 11"/>
</dbReference>
<feature type="region of interest" description="Disordered" evidence="1">
    <location>
        <begin position="71"/>
        <end position="104"/>
    </location>
</feature>
<feature type="compositionally biased region" description="Basic and acidic residues" evidence="1">
    <location>
        <begin position="87"/>
        <end position="104"/>
    </location>
</feature>
<name>A0A0E0F3S8_9ORYZ</name>
<dbReference type="EnsemblPlants" id="OMERI11G05980.1">
    <property type="protein sequence ID" value="OMERI11G05980.1"/>
    <property type="gene ID" value="OMERI11G05980"/>
</dbReference>
<evidence type="ECO:0000256" key="1">
    <source>
        <dbReference type="SAM" id="MobiDB-lite"/>
    </source>
</evidence>
<evidence type="ECO:0000313" key="2">
    <source>
        <dbReference type="EnsemblPlants" id="OMERI11G05980.1"/>
    </source>
</evidence>
<accession>A0A0E0F3S8</accession>
<dbReference type="Gramene" id="OMERI11G05980.1">
    <property type="protein sequence ID" value="OMERI11G05980.1"/>
    <property type="gene ID" value="OMERI11G05980"/>
</dbReference>
<reference evidence="2" key="1">
    <citation type="submission" date="2015-04" db="UniProtKB">
        <authorList>
            <consortium name="EnsemblPlants"/>
        </authorList>
    </citation>
    <scope>IDENTIFICATION</scope>
</reference>
<protein>
    <submittedName>
        <fullName evidence="2">Uncharacterized protein</fullName>
    </submittedName>
</protein>
<sequence length="127" mass="14286">MDWKQAIAAAYARHPASCHPYCEPATKPPPAGTQGCRLQCDSAIPACACPKPLLTARLHCRSLHEPRRRLTCNTTSVPKARSRGQHRRAEDSTSEPQKESTLEFKLQEKVTFRQVLQSFRGKGSRRF</sequence>
<proteinExistence type="predicted"/>
<dbReference type="HOGENOM" id="CLU_1974039_0_0_1"/>
<keyword evidence="3" id="KW-1185">Reference proteome</keyword>